<protein>
    <recommendedName>
        <fullName evidence="3">ESX-1 secretion-associated protein</fullName>
    </recommendedName>
</protein>
<dbReference type="EMBL" id="BAGZ01000024">
    <property type="protein sequence ID" value="GAB79412.1"/>
    <property type="molecule type" value="Genomic_DNA"/>
</dbReference>
<sequence length="104" mass="10664">MSDGSVKATYDAMRKGARFFQDAGEATSREAQRLADPGITGGNIGEHYARYGAQIRAGLLELGSAVGDMGKTLDATSSSIVKSAAAYQSTDESAASNLQSAAKG</sequence>
<dbReference type="AlphaFoldDB" id="K6WC38"/>
<keyword evidence="2" id="KW-1185">Reference proteome</keyword>
<proteinExistence type="predicted"/>
<dbReference type="STRING" id="100225.SAMN05421595_3045"/>
<evidence type="ECO:0008006" key="3">
    <source>
        <dbReference type="Google" id="ProtNLM"/>
    </source>
</evidence>
<reference evidence="1 2" key="1">
    <citation type="submission" date="2012-08" db="EMBL/GenBank/DDBJ databases">
        <title>Whole genome shotgun sequence of Austwickia chelonae NBRC 105200.</title>
        <authorList>
            <person name="Yoshida I."/>
            <person name="Hosoyama A."/>
            <person name="Tsuchikane K."/>
            <person name="Katsumata H."/>
            <person name="Ando Y."/>
            <person name="Ohji S."/>
            <person name="Hamada M."/>
            <person name="Tamura T."/>
            <person name="Yamazoe A."/>
            <person name="Yamazaki S."/>
            <person name="Fujita N."/>
        </authorList>
    </citation>
    <scope>NUCLEOTIDE SEQUENCE [LARGE SCALE GENOMIC DNA]</scope>
    <source>
        <strain evidence="1 2">NBRC 105200</strain>
    </source>
</reference>
<dbReference type="OrthoDB" id="9884697at2"/>
<evidence type="ECO:0000313" key="1">
    <source>
        <dbReference type="EMBL" id="GAB79412.1"/>
    </source>
</evidence>
<gene>
    <name evidence="1" type="ORF">AUCHE_24_00670</name>
</gene>
<accession>K6WC38</accession>
<evidence type="ECO:0000313" key="2">
    <source>
        <dbReference type="Proteomes" id="UP000008495"/>
    </source>
</evidence>
<name>K6WC38_9MICO</name>
<organism evidence="1 2">
    <name type="scientific">Austwickia chelonae NBRC 105200</name>
    <dbReference type="NCBI Taxonomy" id="1184607"/>
    <lineage>
        <taxon>Bacteria</taxon>
        <taxon>Bacillati</taxon>
        <taxon>Actinomycetota</taxon>
        <taxon>Actinomycetes</taxon>
        <taxon>Micrococcales</taxon>
        <taxon>Dermatophilaceae</taxon>
        <taxon>Austwickia</taxon>
    </lineage>
</organism>
<dbReference type="Proteomes" id="UP000008495">
    <property type="component" value="Unassembled WGS sequence"/>
</dbReference>
<comment type="caution">
    <text evidence="1">The sequence shown here is derived from an EMBL/GenBank/DDBJ whole genome shotgun (WGS) entry which is preliminary data.</text>
</comment>
<dbReference type="RefSeq" id="WP_006504170.1">
    <property type="nucleotide sequence ID" value="NZ_BAGZ01000024.1"/>
</dbReference>